<reference evidence="10 11" key="1">
    <citation type="journal article" date="2014" name="Nat. Commun.">
        <title>Physiological and genomic features of highly alkaliphilic hydrogen-utilizing Betaproteobacteria from a continental serpentinizing site.</title>
        <authorList>
            <person name="Suzuki S."/>
            <person name="Kuenen J.G."/>
            <person name="Schipper K."/>
            <person name="van der Velde S."/>
            <person name="Ishii S."/>
            <person name="Wu A."/>
            <person name="Sorokin D.Y."/>
            <person name="Tenney A."/>
            <person name="Meng X.Y."/>
            <person name="Morrill P.L."/>
            <person name="Kamagata Y."/>
            <person name="Muyzer G."/>
            <person name="Nealson K.H."/>
        </authorList>
    </citation>
    <scope>NUCLEOTIDE SEQUENCE [LARGE SCALE GENOMIC DNA]</scope>
    <source>
        <strain evidence="10 11">A1</strain>
    </source>
</reference>
<dbReference type="InterPro" id="IPR004089">
    <property type="entry name" value="MCPsignal_dom"/>
</dbReference>
<dbReference type="PROSITE" id="PS50885">
    <property type="entry name" value="HAMP"/>
    <property type="match status" value="1"/>
</dbReference>
<dbReference type="RefSeq" id="WP_082040003.1">
    <property type="nucleotide sequence ID" value="NZ_AP014568.1"/>
</dbReference>
<dbReference type="PROSITE" id="PS50111">
    <property type="entry name" value="CHEMOTAXIS_TRANSDUC_2"/>
    <property type="match status" value="1"/>
</dbReference>
<proteinExistence type="inferred from homology"/>
<feature type="transmembrane region" description="Helical" evidence="7">
    <location>
        <begin position="12"/>
        <end position="36"/>
    </location>
</feature>
<dbReference type="SMART" id="SM00283">
    <property type="entry name" value="MA"/>
    <property type="match status" value="1"/>
</dbReference>
<accession>A0A060NJG7</accession>
<dbReference type="InterPro" id="IPR003660">
    <property type="entry name" value="HAMP_dom"/>
</dbReference>
<evidence type="ECO:0000259" key="9">
    <source>
        <dbReference type="PROSITE" id="PS50885"/>
    </source>
</evidence>
<keyword evidence="7" id="KW-0812">Transmembrane</keyword>
<keyword evidence="7" id="KW-1133">Transmembrane helix</keyword>
<evidence type="ECO:0000313" key="10">
    <source>
        <dbReference type="EMBL" id="BAO81697.1"/>
    </source>
</evidence>
<evidence type="ECO:0000256" key="5">
    <source>
        <dbReference type="SAM" id="Coils"/>
    </source>
</evidence>
<comment type="subcellular location">
    <subcellularLocation>
        <location evidence="1">Membrane</location>
    </subcellularLocation>
</comment>
<keyword evidence="11" id="KW-1185">Reference proteome</keyword>
<dbReference type="Pfam" id="PF00015">
    <property type="entry name" value="MCPsignal"/>
    <property type="match status" value="1"/>
</dbReference>
<gene>
    <name evidence="10" type="primary">mcp</name>
    <name evidence="10" type="ORF">SRAA_1843</name>
</gene>
<feature type="compositionally biased region" description="Basic and acidic residues" evidence="6">
    <location>
        <begin position="432"/>
        <end position="441"/>
    </location>
</feature>
<feature type="transmembrane region" description="Helical" evidence="7">
    <location>
        <begin position="78"/>
        <end position="100"/>
    </location>
</feature>
<feature type="region of interest" description="Disordered" evidence="6">
    <location>
        <begin position="409"/>
        <end position="441"/>
    </location>
</feature>
<evidence type="ECO:0000259" key="8">
    <source>
        <dbReference type="PROSITE" id="PS50111"/>
    </source>
</evidence>
<dbReference type="OrthoDB" id="9151832at2"/>
<evidence type="ECO:0000256" key="3">
    <source>
        <dbReference type="ARBA" id="ARBA00029447"/>
    </source>
</evidence>
<dbReference type="Proteomes" id="UP000067461">
    <property type="component" value="Chromosome"/>
</dbReference>
<evidence type="ECO:0000256" key="4">
    <source>
        <dbReference type="PROSITE-ProRule" id="PRU00284"/>
    </source>
</evidence>
<dbReference type="GO" id="GO:0006935">
    <property type="term" value="P:chemotaxis"/>
    <property type="evidence" value="ECO:0007669"/>
    <property type="project" value="TreeGrafter"/>
</dbReference>
<dbReference type="GO" id="GO:0007165">
    <property type="term" value="P:signal transduction"/>
    <property type="evidence" value="ECO:0007669"/>
    <property type="project" value="UniProtKB-KW"/>
</dbReference>
<evidence type="ECO:0000256" key="2">
    <source>
        <dbReference type="ARBA" id="ARBA00022481"/>
    </source>
</evidence>
<evidence type="ECO:0000256" key="7">
    <source>
        <dbReference type="SAM" id="Phobius"/>
    </source>
</evidence>
<feature type="domain" description="HAMP" evidence="9">
    <location>
        <begin position="103"/>
        <end position="155"/>
    </location>
</feature>
<dbReference type="FunFam" id="1.10.287.950:FF:000001">
    <property type="entry name" value="Methyl-accepting chemotaxis sensory transducer"/>
    <property type="match status" value="1"/>
</dbReference>
<evidence type="ECO:0000256" key="6">
    <source>
        <dbReference type="SAM" id="MobiDB-lite"/>
    </source>
</evidence>
<dbReference type="STRING" id="1458425.SRAA_1843"/>
<dbReference type="InterPro" id="IPR051310">
    <property type="entry name" value="MCP_chemotaxis"/>
</dbReference>
<dbReference type="HOGENOM" id="CLU_000445_107_18_4"/>
<feature type="domain" description="Methyl-accepting transducer" evidence="8">
    <location>
        <begin position="160"/>
        <end position="389"/>
    </location>
</feature>
<keyword evidence="4" id="KW-0807">Transducer</keyword>
<dbReference type="GO" id="GO:0005886">
    <property type="term" value="C:plasma membrane"/>
    <property type="evidence" value="ECO:0007669"/>
    <property type="project" value="TreeGrafter"/>
</dbReference>
<dbReference type="CDD" id="cd06225">
    <property type="entry name" value="HAMP"/>
    <property type="match status" value="1"/>
</dbReference>
<keyword evidence="2" id="KW-0488">Methylation</keyword>
<dbReference type="PANTHER" id="PTHR43531">
    <property type="entry name" value="PROTEIN ICFG"/>
    <property type="match status" value="1"/>
</dbReference>
<feature type="coiled-coil region" evidence="5">
    <location>
        <begin position="360"/>
        <end position="398"/>
    </location>
</feature>
<dbReference type="SMART" id="SM00304">
    <property type="entry name" value="HAMP"/>
    <property type="match status" value="1"/>
</dbReference>
<keyword evidence="7" id="KW-0472">Membrane</keyword>
<sequence length="441" mass="45799">MSATALMRRFSIRLRMVGAIGVVFALLLLLGAVGWWGMQSLGAVQAELLQLAQQGAQEPAARAALEALAQRSANTSGWALGLFLAVLGLALLIVLPSTLLNMVSITRPLEQAQGLAVAIARGDLGTQPDLSGNDELAQLMRNLADMQASLARTVGEVRLAAESIRQASGEIASGNQDLSDRTEQTAGNLQQTASSMDQITAAVQQSSQAAHAALGMAQDNAKVAERGGTVVGQVVRTMDEINQSSQKIHDIIGVIDGIAFQTNILALNAAVEAARAGEAGRGFAVVATEVRSLAGRSAAAAREIKQLIGASVEKVGAGSQLVHQAGANIREIVANAQKVSAFISEISSASGEQASGLSAVNGAVSELDQMTQQNAALVEQSAAAAQALREQAQRLSELVAVFRLPDAAHPMHPPLQPTATRGHGRAASYQGAERRLTARTR</sequence>
<dbReference type="Gene3D" id="1.10.287.950">
    <property type="entry name" value="Methyl-accepting chemotaxis protein"/>
    <property type="match status" value="1"/>
</dbReference>
<dbReference type="PANTHER" id="PTHR43531:SF14">
    <property type="entry name" value="METHYL-ACCEPTING CHEMOTAXIS PROTEIN I-RELATED"/>
    <property type="match status" value="1"/>
</dbReference>
<comment type="similarity">
    <text evidence="3">Belongs to the methyl-accepting chemotaxis (MCP) protein family.</text>
</comment>
<dbReference type="KEGG" id="cbaa:SRAA_1843"/>
<organism evidence="10 11">
    <name type="scientific">Serpentinimonas raichei</name>
    <dbReference type="NCBI Taxonomy" id="1458425"/>
    <lineage>
        <taxon>Bacteria</taxon>
        <taxon>Pseudomonadati</taxon>
        <taxon>Pseudomonadota</taxon>
        <taxon>Betaproteobacteria</taxon>
        <taxon>Burkholderiales</taxon>
        <taxon>Comamonadaceae</taxon>
        <taxon>Serpentinimonas</taxon>
    </lineage>
</organism>
<dbReference type="GO" id="GO:0004888">
    <property type="term" value="F:transmembrane signaling receptor activity"/>
    <property type="evidence" value="ECO:0007669"/>
    <property type="project" value="TreeGrafter"/>
</dbReference>
<keyword evidence="5" id="KW-0175">Coiled coil</keyword>
<dbReference type="EMBL" id="AP014568">
    <property type="protein sequence ID" value="BAO81697.1"/>
    <property type="molecule type" value="Genomic_DNA"/>
</dbReference>
<evidence type="ECO:0000313" key="11">
    <source>
        <dbReference type="Proteomes" id="UP000067461"/>
    </source>
</evidence>
<evidence type="ECO:0000256" key="1">
    <source>
        <dbReference type="ARBA" id="ARBA00004370"/>
    </source>
</evidence>
<dbReference type="Pfam" id="PF00672">
    <property type="entry name" value="HAMP"/>
    <property type="match status" value="1"/>
</dbReference>
<protein>
    <submittedName>
        <fullName evidence="10">Methyl-accepting chemotaxis protein</fullName>
    </submittedName>
</protein>
<dbReference type="AlphaFoldDB" id="A0A060NJG7"/>
<dbReference type="CDD" id="cd11386">
    <property type="entry name" value="MCP_signal"/>
    <property type="match status" value="1"/>
</dbReference>
<dbReference type="SUPFAM" id="SSF58104">
    <property type="entry name" value="Methyl-accepting chemotaxis protein (MCP) signaling domain"/>
    <property type="match status" value="1"/>
</dbReference>
<name>A0A060NJG7_9BURK</name>